<name>A0ABS2DKY8_9BACI</name>
<evidence type="ECO:0000256" key="1">
    <source>
        <dbReference type="SAM" id="Coils"/>
    </source>
</evidence>
<dbReference type="RefSeq" id="WP_204204511.1">
    <property type="nucleotide sequence ID" value="NZ_JAFELM010000039.1"/>
</dbReference>
<comment type="caution">
    <text evidence="2">The sequence shown here is derived from an EMBL/GenBank/DDBJ whole genome shotgun (WGS) entry which is preliminary data.</text>
</comment>
<organism evidence="2 3">
    <name type="scientific">Bacillus suaedaesalsae</name>
    <dbReference type="NCBI Taxonomy" id="2810349"/>
    <lineage>
        <taxon>Bacteria</taxon>
        <taxon>Bacillati</taxon>
        <taxon>Bacillota</taxon>
        <taxon>Bacilli</taxon>
        <taxon>Bacillales</taxon>
        <taxon>Bacillaceae</taxon>
        <taxon>Bacillus</taxon>
    </lineage>
</organism>
<proteinExistence type="predicted"/>
<protein>
    <submittedName>
        <fullName evidence="2">Uncharacterized protein</fullName>
    </submittedName>
</protein>
<keyword evidence="3" id="KW-1185">Reference proteome</keyword>
<keyword evidence="1" id="KW-0175">Coiled coil</keyword>
<evidence type="ECO:0000313" key="2">
    <source>
        <dbReference type="EMBL" id="MBM6619157.1"/>
    </source>
</evidence>
<sequence length="135" mass="15575">MKMTQKHFTPELRSKIEHLETELNKLLIELFNKHESNFLNKGLKLEVSLEKEGEDYFEPGYHSSAALGVSEETVDLIDLHVIPIWKCELSLLGIPVSKKVVGSKITGELLDESIQEVKQEINEYLKEMLEMDYNK</sequence>
<gene>
    <name evidence="2" type="ORF">JR050_15925</name>
</gene>
<evidence type="ECO:0000313" key="3">
    <source>
        <dbReference type="Proteomes" id="UP001518925"/>
    </source>
</evidence>
<feature type="coiled-coil region" evidence="1">
    <location>
        <begin position="107"/>
        <end position="134"/>
    </location>
</feature>
<accession>A0ABS2DKY8</accession>
<reference evidence="2 3" key="1">
    <citation type="submission" date="2021-02" db="EMBL/GenBank/DDBJ databases">
        <title>Bacillus sp. RD4P76, an endophyte from a halophyte.</title>
        <authorList>
            <person name="Sun J.-Q."/>
        </authorList>
    </citation>
    <scope>NUCLEOTIDE SEQUENCE [LARGE SCALE GENOMIC DNA]</scope>
    <source>
        <strain evidence="2 3">RD4P76</strain>
    </source>
</reference>
<dbReference type="Proteomes" id="UP001518925">
    <property type="component" value="Unassembled WGS sequence"/>
</dbReference>
<dbReference type="EMBL" id="JAFELM010000039">
    <property type="protein sequence ID" value="MBM6619157.1"/>
    <property type="molecule type" value="Genomic_DNA"/>
</dbReference>